<evidence type="ECO:0000259" key="19">
    <source>
        <dbReference type="PROSITE" id="PS51873"/>
    </source>
</evidence>
<dbReference type="InterPro" id="IPR013083">
    <property type="entry name" value="Znf_RING/FYVE/PHD"/>
</dbReference>
<dbReference type="EC" id="2.3.2.31" evidence="4"/>
<evidence type="ECO:0000256" key="13">
    <source>
        <dbReference type="ARBA" id="ARBA00023136"/>
    </source>
</evidence>
<dbReference type="InterPro" id="IPR044066">
    <property type="entry name" value="TRIAD_supradom"/>
</dbReference>
<evidence type="ECO:0000256" key="11">
    <source>
        <dbReference type="ARBA" id="ARBA00022833"/>
    </source>
</evidence>
<dbReference type="GO" id="GO:0008270">
    <property type="term" value="F:zinc ion binding"/>
    <property type="evidence" value="ECO:0007669"/>
    <property type="project" value="UniProtKB-KW"/>
</dbReference>
<dbReference type="Proteomes" id="UP000790347">
    <property type="component" value="Unassembled WGS sequence"/>
</dbReference>
<evidence type="ECO:0000313" key="20">
    <source>
        <dbReference type="EMBL" id="KAH9521630.1"/>
    </source>
</evidence>
<feature type="domain" description="RING-type" evidence="18">
    <location>
        <begin position="49"/>
        <end position="97"/>
    </location>
</feature>
<dbReference type="EMBL" id="ASGP02000002">
    <property type="protein sequence ID" value="KAH9521630.1"/>
    <property type="molecule type" value="Genomic_DNA"/>
</dbReference>
<dbReference type="Gene3D" id="1.20.120.1750">
    <property type="match status" value="1"/>
</dbReference>
<evidence type="ECO:0000256" key="7">
    <source>
        <dbReference type="ARBA" id="ARBA00022723"/>
    </source>
</evidence>
<keyword evidence="6 17" id="KW-0812">Transmembrane</keyword>
<dbReference type="Pfam" id="PF22191">
    <property type="entry name" value="IBR_1"/>
    <property type="match status" value="1"/>
</dbReference>
<sequence>MDKNNDNDIYDDDDDGDDDGSVDDNDGDNHIVTDNIIDDNKNKNLLKTCGICLDELQADQMYSMTFCSCTFCIQCLDRYFQFMIDNGHFRIYCPSYKCLRKQSISIDEINDIITNEYYRQKIQTLFTKNKCLQINGDNNSAIINNNNQLQCPFCEQIFDNNNNNDDGDDINNNGLMKSLLIQLKIEETNVDNDTGNGNENGVEKQKKPILILKCPNCSKISCASCSSRLSDENSHHDCRDPDNSILNEFDIKRCPNCHYLIQREGGCAQISCRNCCHVFCWHCLQSLDNDFLLFHYDSGPCKNKLGHSRLSIFFNRAQTISICLGISILMLLASPVIIALLPCVLTKKCHLYNYCCCCCFGRQRRQRRRRQHHRKNSSSSSSSSSTS</sequence>
<comment type="similarity">
    <text evidence="14">Belongs to the RBR family. RNF144 subfamily.</text>
</comment>
<comment type="pathway">
    <text evidence="3">Protein modification; protein ubiquitination.</text>
</comment>
<keyword evidence="12 17" id="KW-1133">Transmembrane helix</keyword>
<keyword evidence="9 15" id="KW-0863">Zinc-finger</keyword>
<comment type="catalytic activity">
    <reaction evidence="1">
        <text>[E2 ubiquitin-conjugating enzyme]-S-ubiquitinyl-L-cysteine + [acceptor protein]-L-lysine = [E2 ubiquitin-conjugating enzyme]-L-cysteine + [acceptor protein]-N(6)-ubiquitinyl-L-lysine.</text>
        <dbReference type="EC" id="2.3.2.31"/>
    </reaction>
</comment>
<dbReference type="PROSITE" id="PS50089">
    <property type="entry name" value="ZF_RING_2"/>
    <property type="match status" value="1"/>
</dbReference>
<comment type="caution">
    <text evidence="20">The sequence shown here is derived from an EMBL/GenBank/DDBJ whole genome shotgun (WGS) entry which is preliminary data.</text>
</comment>
<evidence type="ECO:0000256" key="8">
    <source>
        <dbReference type="ARBA" id="ARBA00022737"/>
    </source>
</evidence>
<protein>
    <recommendedName>
        <fullName evidence="4">RBR-type E3 ubiquitin transferase</fullName>
        <ecNumber evidence="4">2.3.2.31</ecNumber>
    </recommendedName>
</protein>
<evidence type="ECO:0000256" key="2">
    <source>
        <dbReference type="ARBA" id="ARBA00004167"/>
    </source>
</evidence>
<dbReference type="FunFam" id="3.30.40.10:FF:000051">
    <property type="entry name" value="RBR-type E3 ubiquitin transferase"/>
    <property type="match status" value="1"/>
</dbReference>
<feature type="transmembrane region" description="Helical" evidence="17">
    <location>
        <begin position="319"/>
        <end position="341"/>
    </location>
</feature>
<dbReference type="PROSITE" id="PS51873">
    <property type="entry name" value="TRIAD"/>
    <property type="match status" value="1"/>
</dbReference>
<dbReference type="SUPFAM" id="SSF57850">
    <property type="entry name" value="RING/U-box"/>
    <property type="match status" value="2"/>
</dbReference>
<dbReference type="GO" id="GO:0016567">
    <property type="term" value="P:protein ubiquitination"/>
    <property type="evidence" value="ECO:0007669"/>
    <property type="project" value="InterPro"/>
</dbReference>
<keyword evidence="10" id="KW-0833">Ubl conjugation pathway</keyword>
<evidence type="ECO:0000256" key="17">
    <source>
        <dbReference type="SAM" id="Phobius"/>
    </source>
</evidence>
<evidence type="ECO:0000256" key="10">
    <source>
        <dbReference type="ARBA" id="ARBA00022786"/>
    </source>
</evidence>
<feature type="compositionally biased region" description="Acidic residues" evidence="16">
    <location>
        <begin position="8"/>
        <end position="26"/>
    </location>
</feature>
<evidence type="ECO:0000256" key="9">
    <source>
        <dbReference type="ARBA" id="ARBA00022771"/>
    </source>
</evidence>
<evidence type="ECO:0000256" key="12">
    <source>
        <dbReference type="ARBA" id="ARBA00022989"/>
    </source>
</evidence>
<dbReference type="InterPro" id="IPR031127">
    <property type="entry name" value="E3_UB_ligase_RBR"/>
</dbReference>
<dbReference type="PROSITE" id="PS00518">
    <property type="entry name" value="ZF_RING_1"/>
    <property type="match status" value="1"/>
</dbReference>
<dbReference type="InterPro" id="IPR017907">
    <property type="entry name" value="Znf_RING_CS"/>
</dbReference>
<keyword evidence="11" id="KW-0862">Zinc</keyword>
<keyword evidence="13 17" id="KW-0472">Membrane</keyword>
<feature type="region of interest" description="Disordered" evidence="16">
    <location>
        <begin position="1"/>
        <end position="27"/>
    </location>
</feature>
<evidence type="ECO:0000256" key="1">
    <source>
        <dbReference type="ARBA" id="ARBA00001798"/>
    </source>
</evidence>
<evidence type="ECO:0000256" key="16">
    <source>
        <dbReference type="SAM" id="MobiDB-lite"/>
    </source>
</evidence>
<keyword evidence="7" id="KW-0479">Metal-binding</keyword>
<evidence type="ECO:0000259" key="18">
    <source>
        <dbReference type="PROSITE" id="PS50089"/>
    </source>
</evidence>
<organism evidence="20 21">
    <name type="scientific">Dermatophagoides farinae</name>
    <name type="common">American house dust mite</name>
    <dbReference type="NCBI Taxonomy" id="6954"/>
    <lineage>
        <taxon>Eukaryota</taxon>
        <taxon>Metazoa</taxon>
        <taxon>Ecdysozoa</taxon>
        <taxon>Arthropoda</taxon>
        <taxon>Chelicerata</taxon>
        <taxon>Arachnida</taxon>
        <taxon>Acari</taxon>
        <taxon>Acariformes</taxon>
        <taxon>Sarcoptiformes</taxon>
        <taxon>Astigmata</taxon>
        <taxon>Psoroptidia</taxon>
        <taxon>Analgoidea</taxon>
        <taxon>Pyroglyphidae</taxon>
        <taxon>Dermatophagoidinae</taxon>
        <taxon>Dermatophagoides</taxon>
    </lineage>
</organism>
<accession>A0A922I5B8</accession>
<dbReference type="GO" id="GO:0005737">
    <property type="term" value="C:cytoplasm"/>
    <property type="evidence" value="ECO:0007669"/>
    <property type="project" value="UniProtKB-ARBA"/>
</dbReference>
<dbReference type="InterPro" id="IPR001841">
    <property type="entry name" value="Znf_RING"/>
</dbReference>
<evidence type="ECO:0000313" key="21">
    <source>
        <dbReference type="Proteomes" id="UP000790347"/>
    </source>
</evidence>
<dbReference type="AlphaFoldDB" id="A0A922I5B8"/>
<dbReference type="GO" id="GO:0061630">
    <property type="term" value="F:ubiquitin protein ligase activity"/>
    <property type="evidence" value="ECO:0007669"/>
    <property type="project" value="UniProtKB-EC"/>
</dbReference>
<reference evidence="20" key="1">
    <citation type="submission" date="2013-05" db="EMBL/GenBank/DDBJ databases">
        <authorList>
            <person name="Yim A.K.Y."/>
            <person name="Chan T.F."/>
            <person name="Ji K.M."/>
            <person name="Liu X.Y."/>
            <person name="Zhou J.W."/>
            <person name="Li R.Q."/>
            <person name="Yang K.Y."/>
            <person name="Li J."/>
            <person name="Li M."/>
            <person name="Law P.T.W."/>
            <person name="Wu Y.L."/>
            <person name="Cai Z.L."/>
            <person name="Qin H."/>
            <person name="Bao Y."/>
            <person name="Leung R.K.K."/>
            <person name="Ng P.K.S."/>
            <person name="Zou J."/>
            <person name="Zhong X.J."/>
            <person name="Ran P.X."/>
            <person name="Zhong N.S."/>
            <person name="Liu Z.G."/>
            <person name="Tsui S.K.W."/>
        </authorList>
    </citation>
    <scope>NUCLEOTIDE SEQUENCE</scope>
    <source>
        <strain evidence="20">Derf</strain>
        <tissue evidence="20">Whole organism</tissue>
    </source>
</reference>
<name>A0A922I5B8_DERFA</name>
<evidence type="ECO:0000256" key="3">
    <source>
        <dbReference type="ARBA" id="ARBA00004906"/>
    </source>
</evidence>
<reference evidence="20" key="2">
    <citation type="journal article" date="2022" name="Res Sq">
        <title>Comparative Genomics Reveals Insights into the Divergent Evolution of Astigmatic Mites and Household Pest Adaptations.</title>
        <authorList>
            <person name="Xiong Q."/>
            <person name="Wan A.T.-Y."/>
            <person name="Liu X.-Y."/>
            <person name="Fung C.S.-H."/>
            <person name="Xiao X."/>
            <person name="Malainual N."/>
            <person name="Hou J."/>
            <person name="Wang L."/>
            <person name="Wang M."/>
            <person name="Yang K."/>
            <person name="Cui Y."/>
            <person name="Leung E."/>
            <person name="Nong W."/>
            <person name="Shin S.-K."/>
            <person name="Au S."/>
            <person name="Jeong K.Y."/>
            <person name="Chew F.T."/>
            <person name="Hui J."/>
            <person name="Leung T.F."/>
            <person name="Tungtrongchitr A."/>
            <person name="Zhong N."/>
            <person name="Liu Z."/>
            <person name="Tsui S."/>
        </authorList>
    </citation>
    <scope>NUCLEOTIDE SEQUENCE</scope>
    <source>
        <strain evidence="20">Derf</strain>
        <tissue evidence="20">Whole organism</tissue>
    </source>
</reference>
<evidence type="ECO:0000256" key="15">
    <source>
        <dbReference type="PROSITE-ProRule" id="PRU00175"/>
    </source>
</evidence>
<evidence type="ECO:0000256" key="14">
    <source>
        <dbReference type="ARBA" id="ARBA00038342"/>
    </source>
</evidence>
<keyword evidence="5" id="KW-0808">Transferase</keyword>
<evidence type="ECO:0000256" key="5">
    <source>
        <dbReference type="ARBA" id="ARBA00022679"/>
    </source>
</evidence>
<dbReference type="PANTHER" id="PTHR11685">
    <property type="entry name" value="RBR FAMILY RING FINGER AND IBR DOMAIN-CONTAINING"/>
    <property type="match status" value="1"/>
</dbReference>
<keyword evidence="21" id="KW-1185">Reference proteome</keyword>
<feature type="domain" description="RING-type" evidence="19">
    <location>
        <begin position="45"/>
        <end position="305"/>
    </location>
</feature>
<evidence type="ECO:0000256" key="6">
    <source>
        <dbReference type="ARBA" id="ARBA00022692"/>
    </source>
</evidence>
<proteinExistence type="inferred from homology"/>
<keyword evidence="8" id="KW-0677">Repeat</keyword>
<gene>
    <name evidence="20" type="ORF">DERF_005268</name>
</gene>
<evidence type="ECO:0000256" key="4">
    <source>
        <dbReference type="ARBA" id="ARBA00012251"/>
    </source>
</evidence>
<dbReference type="Gene3D" id="3.30.40.10">
    <property type="entry name" value="Zinc/RING finger domain, C3HC4 (zinc finger)"/>
    <property type="match status" value="1"/>
</dbReference>
<comment type="subcellular location">
    <subcellularLocation>
        <location evidence="2">Membrane</location>
        <topology evidence="2">Single-pass membrane protein</topology>
    </subcellularLocation>
</comment>
<dbReference type="GO" id="GO:0031090">
    <property type="term" value="C:organelle membrane"/>
    <property type="evidence" value="ECO:0007669"/>
    <property type="project" value="UniProtKB-ARBA"/>
</dbReference>